<sequence>MALTDIDPRYPIGDFEAPASISADERTGAIATLAELPEQLRNAVDGLSSGQLSTPYREGGWTLRQVVHHVADSHMNALVRVKLALTEDWPAVKSYDEAAWAKLHDMAAPVEWSLELVEALHARWVMLLQSLNEQQWQRGYNHPQDGRVTVELSALTYAWHSRHHVAHITHLRATEGW</sequence>
<organism evidence="6 7">
    <name type="scientific">Tunturiibacter lichenicola</name>
    <dbReference type="NCBI Taxonomy" id="2051959"/>
    <lineage>
        <taxon>Bacteria</taxon>
        <taxon>Pseudomonadati</taxon>
        <taxon>Acidobacteriota</taxon>
        <taxon>Terriglobia</taxon>
        <taxon>Terriglobales</taxon>
        <taxon>Acidobacteriaceae</taxon>
        <taxon>Tunturiibacter</taxon>
    </lineage>
</organism>
<keyword evidence="1" id="KW-0963">Cytoplasm</keyword>
<evidence type="ECO:0000256" key="1">
    <source>
        <dbReference type="ARBA" id="ARBA00022490"/>
    </source>
</evidence>
<feature type="domain" description="DinB-like" evidence="5">
    <location>
        <begin position="33"/>
        <end position="168"/>
    </location>
</feature>
<dbReference type="GO" id="GO:0016787">
    <property type="term" value="F:hydrolase activity"/>
    <property type="evidence" value="ECO:0007669"/>
    <property type="project" value="UniProtKB-KW"/>
</dbReference>
<evidence type="ECO:0000256" key="2">
    <source>
        <dbReference type="ARBA" id="ARBA00022723"/>
    </source>
</evidence>
<keyword evidence="3" id="KW-0378">Hydrolase</keyword>
<keyword evidence="4" id="KW-0862">Zinc</keyword>
<evidence type="ECO:0000313" key="6">
    <source>
        <dbReference type="EMBL" id="NYF88108.1"/>
    </source>
</evidence>
<dbReference type="InterPro" id="IPR024775">
    <property type="entry name" value="DinB-like"/>
</dbReference>
<evidence type="ECO:0000259" key="5">
    <source>
        <dbReference type="Pfam" id="PF12867"/>
    </source>
</evidence>
<protein>
    <submittedName>
        <fullName evidence="6">Damage-inducible protein DinB</fullName>
    </submittedName>
</protein>
<comment type="caution">
    <text evidence="6">The sequence shown here is derived from an EMBL/GenBank/DDBJ whole genome shotgun (WGS) entry which is preliminary data.</text>
</comment>
<dbReference type="EMBL" id="JACCCU010000001">
    <property type="protein sequence ID" value="NYF88108.1"/>
    <property type="molecule type" value="Genomic_DNA"/>
</dbReference>
<evidence type="ECO:0000256" key="3">
    <source>
        <dbReference type="ARBA" id="ARBA00022801"/>
    </source>
</evidence>
<dbReference type="InterPro" id="IPR023774">
    <property type="entry name" value="Put_metal_dep_hydrolase_YfiT"/>
</dbReference>
<dbReference type="Gene3D" id="1.20.120.450">
    <property type="entry name" value="dinb family like domain"/>
    <property type="match status" value="1"/>
</dbReference>
<dbReference type="Pfam" id="PF12867">
    <property type="entry name" value="DinB_2"/>
    <property type="match status" value="1"/>
</dbReference>
<gene>
    <name evidence="6" type="ORF">HDF08_000175</name>
</gene>
<dbReference type="AlphaFoldDB" id="A0A852V4Y8"/>
<proteinExistence type="inferred from homology"/>
<dbReference type="InterPro" id="IPR034660">
    <property type="entry name" value="DinB/YfiT-like"/>
</dbReference>
<dbReference type="NCBIfam" id="NF009807">
    <property type="entry name" value="PRK13291.1"/>
    <property type="match status" value="1"/>
</dbReference>
<accession>A0A852V4Y8</accession>
<dbReference type="HAMAP" id="MF_01256">
    <property type="entry name" value="YfiT_hydrol"/>
    <property type="match status" value="1"/>
</dbReference>
<evidence type="ECO:0000313" key="7">
    <source>
        <dbReference type="Proteomes" id="UP000564385"/>
    </source>
</evidence>
<dbReference type="Proteomes" id="UP000564385">
    <property type="component" value="Unassembled WGS sequence"/>
</dbReference>
<dbReference type="SUPFAM" id="SSF109854">
    <property type="entry name" value="DinB/YfiT-like putative metalloenzymes"/>
    <property type="match status" value="1"/>
</dbReference>
<keyword evidence="2" id="KW-0479">Metal-binding</keyword>
<name>A0A852V4Y8_9BACT</name>
<dbReference type="GO" id="GO:0046872">
    <property type="term" value="F:metal ion binding"/>
    <property type="evidence" value="ECO:0007669"/>
    <property type="project" value="UniProtKB-KW"/>
</dbReference>
<reference evidence="6 7" key="1">
    <citation type="submission" date="2020-07" db="EMBL/GenBank/DDBJ databases">
        <title>Genomic Encyclopedia of Type Strains, Phase IV (KMG-V): Genome sequencing to study the core and pangenomes of soil and plant-associated prokaryotes.</title>
        <authorList>
            <person name="Whitman W."/>
        </authorList>
    </citation>
    <scope>NUCLEOTIDE SEQUENCE [LARGE SCALE GENOMIC DNA]</scope>
    <source>
        <strain evidence="6 7">M8UP22</strain>
    </source>
</reference>
<evidence type="ECO:0000256" key="4">
    <source>
        <dbReference type="ARBA" id="ARBA00022833"/>
    </source>
</evidence>